<name>A0A314ZIS0_PRUYE</name>
<comment type="caution">
    <text evidence="2">The sequence shown here is derived from an EMBL/GenBank/DDBJ whole genome shotgun (WGS) entry which is preliminary data.</text>
</comment>
<organism evidence="2 3">
    <name type="scientific">Prunus yedoensis var. nudiflora</name>
    <dbReference type="NCBI Taxonomy" id="2094558"/>
    <lineage>
        <taxon>Eukaryota</taxon>
        <taxon>Viridiplantae</taxon>
        <taxon>Streptophyta</taxon>
        <taxon>Embryophyta</taxon>
        <taxon>Tracheophyta</taxon>
        <taxon>Spermatophyta</taxon>
        <taxon>Magnoliopsida</taxon>
        <taxon>eudicotyledons</taxon>
        <taxon>Gunneridae</taxon>
        <taxon>Pentapetalae</taxon>
        <taxon>rosids</taxon>
        <taxon>fabids</taxon>
        <taxon>Rosales</taxon>
        <taxon>Rosaceae</taxon>
        <taxon>Amygdaloideae</taxon>
        <taxon>Amygdaleae</taxon>
        <taxon>Prunus</taxon>
    </lineage>
</organism>
<accession>A0A314ZIS0</accession>
<dbReference type="PANTHER" id="PTHR48046:SF6">
    <property type="entry name" value="GLYCOSYLTRANSFERASE"/>
    <property type="match status" value="1"/>
</dbReference>
<dbReference type="SUPFAM" id="SSF53756">
    <property type="entry name" value="UDP-Glycosyltransferase/glycogen phosphorylase"/>
    <property type="match status" value="1"/>
</dbReference>
<dbReference type="Proteomes" id="UP000250321">
    <property type="component" value="Unassembled WGS sequence"/>
</dbReference>
<reference evidence="2 3" key="1">
    <citation type="submission" date="2018-02" db="EMBL/GenBank/DDBJ databases">
        <title>Draft genome of wild Prunus yedoensis var. nudiflora.</title>
        <authorList>
            <person name="Baek S."/>
            <person name="Kim J.-H."/>
            <person name="Choi K."/>
            <person name="Kim G.-B."/>
            <person name="Cho A."/>
            <person name="Jang H."/>
            <person name="Shin C.-H."/>
            <person name="Yu H.-J."/>
            <person name="Mun J.-H."/>
        </authorList>
    </citation>
    <scope>NUCLEOTIDE SEQUENCE [LARGE SCALE GENOMIC DNA]</scope>
    <source>
        <strain evidence="3">cv. Jeju island</strain>
        <tissue evidence="2">Leaf</tissue>
    </source>
</reference>
<sequence length="97" mass="10743">MELDTRQKLNPPHVAIVPTPGLGHLIPLVELAKRLVVQHNFTVTFIIPNDGSSMTPQKKVLQALNPQSISSTFLPPVDFALLTSRRMLRSKHESPSP</sequence>
<dbReference type="PANTHER" id="PTHR48046">
    <property type="entry name" value="UDP-GLYCOSYLTRANSFERASE 72E1"/>
    <property type="match status" value="1"/>
</dbReference>
<evidence type="ECO:0000313" key="2">
    <source>
        <dbReference type="EMBL" id="PQQ19229.1"/>
    </source>
</evidence>
<protein>
    <submittedName>
        <fullName evidence="2">Hydroquinone glucosyltransferase-like</fullName>
    </submittedName>
</protein>
<dbReference type="OrthoDB" id="5835829at2759"/>
<proteinExistence type="predicted"/>
<dbReference type="GO" id="GO:0016757">
    <property type="term" value="F:glycosyltransferase activity"/>
    <property type="evidence" value="ECO:0007669"/>
    <property type="project" value="UniProtKB-KW"/>
</dbReference>
<keyword evidence="2" id="KW-0808">Transferase</keyword>
<dbReference type="Gene3D" id="3.40.50.2000">
    <property type="entry name" value="Glycogen Phosphorylase B"/>
    <property type="match status" value="1"/>
</dbReference>
<keyword evidence="1" id="KW-0328">Glycosyltransferase</keyword>
<evidence type="ECO:0000256" key="1">
    <source>
        <dbReference type="ARBA" id="ARBA00022676"/>
    </source>
</evidence>
<evidence type="ECO:0000313" key="3">
    <source>
        <dbReference type="Proteomes" id="UP000250321"/>
    </source>
</evidence>
<dbReference type="STRING" id="2094558.A0A314ZIS0"/>
<gene>
    <name evidence="2" type="ORF">Pyn_34415</name>
</gene>
<keyword evidence="3" id="KW-1185">Reference proteome</keyword>
<dbReference type="AlphaFoldDB" id="A0A314ZIS0"/>
<dbReference type="EMBL" id="PJQY01000075">
    <property type="protein sequence ID" value="PQQ19229.1"/>
    <property type="molecule type" value="Genomic_DNA"/>
</dbReference>